<keyword evidence="1" id="KW-0812">Transmembrane</keyword>
<organism evidence="2">
    <name type="scientific">marine metagenome</name>
    <dbReference type="NCBI Taxonomy" id="408172"/>
    <lineage>
        <taxon>unclassified sequences</taxon>
        <taxon>metagenomes</taxon>
        <taxon>ecological metagenomes</taxon>
    </lineage>
</organism>
<evidence type="ECO:0000313" key="2">
    <source>
        <dbReference type="EMBL" id="SUZ60731.1"/>
    </source>
</evidence>
<dbReference type="AlphaFoldDB" id="A0A381P1F5"/>
<protein>
    <submittedName>
        <fullName evidence="2">Uncharacterized protein</fullName>
    </submittedName>
</protein>
<reference evidence="2" key="1">
    <citation type="submission" date="2018-05" db="EMBL/GenBank/DDBJ databases">
        <authorList>
            <person name="Lanie J.A."/>
            <person name="Ng W.-L."/>
            <person name="Kazmierczak K.M."/>
            <person name="Andrzejewski T.M."/>
            <person name="Davidsen T.M."/>
            <person name="Wayne K.J."/>
            <person name="Tettelin H."/>
            <person name="Glass J.I."/>
            <person name="Rusch D."/>
            <person name="Podicherti R."/>
            <person name="Tsui H.-C.T."/>
            <person name="Winkler M.E."/>
        </authorList>
    </citation>
    <scope>NUCLEOTIDE SEQUENCE</scope>
</reference>
<feature type="transmembrane region" description="Helical" evidence="1">
    <location>
        <begin position="12"/>
        <end position="33"/>
    </location>
</feature>
<evidence type="ECO:0000256" key="1">
    <source>
        <dbReference type="SAM" id="Phobius"/>
    </source>
</evidence>
<keyword evidence="1" id="KW-1133">Transmembrane helix</keyword>
<gene>
    <name evidence="2" type="ORF">METZ01_LOCUS13585</name>
</gene>
<sequence length="34" mass="3885">MLRDIMSHPFRTLGEFFCVVSIFALGYAALVMFT</sequence>
<dbReference type="EMBL" id="UINC01000761">
    <property type="protein sequence ID" value="SUZ60731.1"/>
    <property type="molecule type" value="Genomic_DNA"/>
</dbReference>
<keyword evidence="1" id="KW-0472">Membrane</keyword>
<name>A0A381P1F5_9ZZZZ</name>
<accession>A0A381P1F5</accession>
<proteinExistence type="predicted"/>